<dbReference type="InterPro" id="IPR002130">
    <property type="entry name" value="Cyclophilin-type_PPIase_dom"/>
</dbReference>
<evidence type="ECO:0000259" key="4">
    <source>
        <dbReference type="Pfam" id="PF00160"/>
    </source>
</evidence>
<dbReference type="GO" id="GO:0003755">
    <property type="term" value="F:peptidyl-prolyl cis-trans isomerase activity"/>
    <property type="evidence" value="ECO:0007669"/>
    <property type="project" value="UniProtKB-KW"/>
</dbReference>
<protein>
    <recommendedName>
        <fullName evidence="1">peptidylprolyl isomerase</fullName>
        <ecNumber evidence="1">5.2.1.8</ecNumber>
    </recommendedName>
</protein>
<name>A0ABD3NYF8_9STRA</name>
<evidence type="ECO:0000313" key="6">
    <source>
        <dbReference type="Proteomes" id="UP001516023"/>
    </source>
</evidence>
<gene>
    <name evidence="5" type="ORF">HJC23_002026</name>
</gene>
<keyword evidence="3" id="KW-0413">Isomerase</keyword>
<proteinExistence type="predicted"/>
<dbReference type="Gene3D" id="2.40.100.10">
    <property type="entry name" value="Cyclophilin-like"/>
    <property type="match status" value="1"/>
</dbReference>
<evidence type="ECO:0000256" key="2">
    <source>
        <dbReference type="ARBA" id="ARBA00023110"/>
    </source>
</evidence>
<reference evidence="5 6" key="1">
    <citation type="journal article" date="2020" name="G3 (Bethesda)">
        <title>Improved Reference Genome for Cyclotella cryptica CCMP332, a Model for Cell Wall Morphogenesis, Salinity Adaptation, and Lipid Production in Diatoms (Bacillariophyta).</title>
        <authorList>
            <person name="Roberts W.R."/>
            <person name="Downey K.M."/>
            <person name="Ruck E.C."/>
            <person name="Traller J.C."/>
            <person name="Alverson A.J."/>
        </authorList>
    </citation>
    <scope>NUCLEOTIDE SEQUENCE [LARGE SCALE GENOMIC DNA]</scope>
    <source>
        <strain evidence="5 6">CCMP332</strain>
    </source>
</reference>
<dbReference type="AlphaFoldDB" id="A0ABD3NYF8"/>
<accession>A0ABD3NYF8</accession>
<dbReference type="InterPro" id="IPR044666">
    <property type="entry name" value="Cyclophilin_A-like"/>
</dbReference>
<dbReference type="EC" id="5.2.1.8" evidence="1"/>
<evidence type="ECO:0000256" key="3">
    <source>
        <dbReference type="ARBA" id="ARBA00023235"/>
    </source>
</evidence>
<feature type="domain" description="PPIase cyclophilin-type" evidence="4">
    <location>
        <begin position="94"/>
        <end position="151"/>
    </location>
</feature>
<dbReference type="PANTHER" id="PTHR45625">
    <property type="entry name" value="PEPTIDYL-PROLYL CIS-TRANS ISOMERASE-RELATED"/>
    <property type="match status" value="1"/>
</dbReference>
<evidence type="ECO:0000313" key="5">
    <source>
        <dbReference type="EMBL" id="KAL3779175.1"/>
    </source>
</evidence>
<dbReference type="EMBL" id="JABMIG020000402">
    <property type="protein sequence ID" value="KAL3779175.1"/>
    <property type="molecule type" value="Genomic_DNA"/>
</dbReference>
<sequence length="198" mass="21559">MGGSSAAISHKSYDGNAAPNGSLIIVLAYGKGCFYAFSHHNPLLEEQHGAKQSRDVLNKPLDASDLLKASHFVHSNNYYDSSDTKLSTAATAILRTTHGDITIKLFPKETPTTIQNFIGHAQSGYYDNVICQRIITPWEIVLGGESIWGESLKTKSGGTSRVWEGYRGMEVVMAIEGVTTDDLDRPLTEVKTLIVDVS</sequence>
<comment type="caution">
    <text evidence="5">The sequence shown here is derived from an EMBL/GenBank/DDBJ whole genome shotgun (WGS) entry which is preliminary data.</text>
</comment>
<dbReference type="Proteomes" id="UP001516023">
    <property type="component" value="Unassembled WGS sequence"/>
</dbReference>
<organism evidence="5 6">
    <name type="scientific">Cyclotella cryptica</name>
    <dbReference type="NCBI Taxonomy" id="29204"/>
    <lineage>
        <taxon>Eukaryota</taxon>
        <taxon>Sar</taxon>
        <taxon>Stramenopiles</taxon>
        <taxon>Ochrophyta</taxon>
        <taxon>Bacillariophyta</taxon>
        <taxon>Coscinodiscophyceae</taxon>
        <taxon>Thalassiosirophycidae</taxon>
        <taxon>Stephanodiscales</taxon>
        <taxon>Stephanodiscaceae</taxon>
        <taxon>Cyclotella</taxon>
    </lineage>
</organism>
<keyword evidence="6" id="KW-1185">Reference proteome</keyword>
<evidence type="ECO:0000256" key="1">
    <source>
        <dbReference type="ARBA" id="ARBA00013194"/>
    </source>
</evidence>
<dbReference type="Pfam" id="PF00160">
    <property type="entry name" value="Pro_isomerase"/>
    <property type="match status" value="1"/>
</dbReference>
<dbReference type="PANTHER" id="PTHR45625:SF4">
    <property type="entry name" value="PEPTIDYLPROLYL ISOMERASE DOMAIN AND WD REPEAT-CONTAINING PROTEIN 1"/>
    <property type="match status" value="1"/>
</dbReference>
<dbReference type="InterPro" id="IPR029000">
    <property type="entry name" value="Cyclophilin-like_dom_sf"/>
</dbReference>
<dbReference type="SUPFAM" id="SSF50891">
    <property type="entry name" value="Cyclophilin-like"/>
    <property type="match status" value="1"/>
</dbReference>
<keyword evidence="2" id="KW-0697">Rotamase</keyword>